<sequence>MASYSEIKINHENAIKKLLKRLKELDNFKHSGSTKEGEIENLQQIGQTLVNKPLYNNNNKKNNKKLEQQRLKIELEHMNKFNDTLDKCEERFLKYNIPKRYQNGRKQPLESYLKNLHEFMEMTWRKNSKKNRAKGYMNLRELMRKIDRKNDKENGLFAYSYLVNCVTQLGIKISKFIVEYIFLILVASNTSNETVSLCLNDLVAIIDCLSVEEGNEGSFAVNILKIKDDDEEEEVTFIFDEEIEDDIVHHIIMEVLRLEVCICSPEFSIMLINDVIFSMSKHLEDNVFKEKFEGIEYKINMWKNDVDFILKEDSDDDDDDDDDQEMKFLREVLEAGVFDLWSRSDLIGPVVYDEQRFQLLDSVHSKFLDPIWETNDWFS</sequence>
<evidence type="ECO:0000313" key="2">
    <source>
        <dbReference type="Proteomes" id="UP000583929"/>
    </source>
</evidence>
<name>A0A7J6GSU9_CANSA</name>
<reference evidence="1 2" key="1">
    <citation type="journal article" date="2020" name="bioRxiv">
        <title>Sequence and annotation of 42 cannabis genomes reveals extensive copy number variation in cannabinoid synthesis and pathogen resistance genes.</title>
        <authorList>
            <person name="Mckernan K.J."/>
            <person name="Helbert Y."/>
            <person name="Kane L.T."/>
            <person name="Ebling H."/>
            <person name="Zhang L."/>
            <person name="Liu B."/>
            <person name="Eaton Z."/>
            <person name="Mclaughlin S."/>
            <person name="Kingan S."/>
            <person name="Baybayan P."/>
            <person name="Concepcion G."/>
            <person name="Jordan M."/>
            <person name="Riva A."/>
            <person name="Barbazuk W."/>
            <person name="Harkins T."/>
        </authorList>
    </citation>
    <scope>NUCLEOTIDE SEQUENCE [LARGE SCALE GENOMIC DNA]</scope>
    <source>
        <strain evidence="2">cv. Jamaican Lion 4</strain>
        <tissue evidence="1">Leaf</tissue>
    </source>
</reference>
<organism evidence="1 2">
    <name type="scientific">Cannabis sativa</name>
    <name type="common">Hemp</name>
    <name type="synonym">Marijuana</name>
    <dbReference type="NCBI Taxonomy" id="3483"/>
    <lineage>
        <taxon>Eukaryota</taxon>
        <taxon>Viridiplantae</taxon>
        <taxon>Streptophyta</taxon>
        <taxon>Embryophyta</taxon>
        <taxon>Tracheophyta</taxon>
        <taxon>Spermatophyta</taxon>
        <taxon>Magnoliopsida</taxon>
        <taxon>eudicotyledons</taxon>
        <taxon>Gunneridae</taxon>
        <taxon>Pentapetalae</taxon>
        <taxon>rosids</taxon>
        <taxon>fabids</taxon>
        <taxon>Rosales</taxon>
        <taxon>Cannabaceae</taxon>
        <taxon>Cannabis</taxon>
    </lineage>
</organism>
<proteinExistence type="predicted"/>
<evidence type="ECO:0000313" key="1">
    <source>
        <dbReference type="EMBL" id="KAF4385985.1"/>
    </source>
</evidence>
<gene>
    <name evidence="1" type="ORF">G4B88_031120</name>
</gene>
<comment type="caution">
    <text evidence="1">The sequence shown here is derived from an EMBL/GenBank/DDBJ whole genome shotgun (WGS) entry which is preliminary data.</text>
</comment>
<protein>
    <submittedName>
        <fullName evidence="1">Uncharacterized protein</fullName>
    </submittedName>
</protein>
<dbReference type="AlphaFoldDB" id="A0A7J6GSU9"/>
<keyword evidence="2" id="KW-1185">Reference proteome</keyword>
<dbReference type="Proteomes" id="UP000583929">
    <property type="component" value="Unassembled WGS sequence"/>
</dbReference>
<dbReference type="EMBL" id="JAATIQ010000084">
    <property type="protein sequence ID" value="KAF4385985.1"/>
    <property type="molecule type" value="Genomic_DNA"/>
</dbReference>
<accession>A0A7J6GSU9</accession>